<dbReference type="AlphaFoldDB" id="A2SC55"/>
<keyword evidence="2" id="KW-1185">Reference proteome</keyword>
<dbReference type="RefSeq" id="WP_011827783.1">
    <property type="nucleotide sequence ID" value="NC_008825.1"/>
</dbReference>
<dbReference type="Proteomes" id="UP000000366">
    <property type="component" value="Chromosome"/>
</dbReference>
<evidence type="ECO:0000313" key="1">
    <source>
        <dbReference type="EMBL" id="ABM93144.1"/>
    </source>
</evidence>
<proteinExistence type="predicted"/>
<accession>A2SC55</accession>
<gene>
    <name evidence="1" type="ordered locus">Mpe_A0182</name>
</gene>
<dbReference type="KEGG" id="mpt:Mpe_A0182"/>
<organism evidence="1 2">
    <name type="scientific">Methylibium petroleiphilum (strain ATCC BAA-1232 / LMG 22953 / PM1)</name>
    <dbReference type="NCBI Taxonomy" id="420662"/>
    <lineage>
        <taxon>Bacteria</taxon>
        <taxon>Pseudomonadati</taxon>
        <taxon>Pseudomonadota</taxon>
        <taxon>Betaproteobacteria</taxon>
        <taxon>Burkholderiales</taxon>
        <taxon>Sphaerotilaceae</taxon>
        <taxon>Methylibium</taxon>
    </lineage>
</organism>
<dbReference type="STRING" id="420662.Mpe_A0182"/>
<sequence>MDEPTIPFGEPELWRVSTFQRAMGGGGGSTSSEGGSRYAALSPSLMADLQRFESHDNGAEVLEVLAACLRHAQDMALHLDRDGHVLPLTVFPREHLFHTPLPLEALYATRFDTVQLLQVEQALLHAPNRGRDDMAAPAEMCHPLGPLLWHMALHGPRHELLPELAGPAVYRVAPDLATPTVLSGALAAAVGRLRQEPISLRALAAWPGFDRERASRLLNGLYLQAGLIVSRTHPSASGDSWFSNLGKW</sequence>
<dbReference type="eggNOG" id="ENOG5030DHC">
    <property type="taxonomic scope" value="Bacteria"/>
</dbReference>
<reference evidence="1 2" key="1">
    <citation type="journal article" date="2007" name="J. Bacteriol.">
        <title>Whole-genome analysis of the methyl tert-butyl ether-degrading beta-proteobacterium Methylibium petroleiphilum PM1.</title>
        <authorList>
            <person name="Kane S.R."/>
            <person name="Chakicherla A.Y."/>
            <person name="Chain P.S.G."/>
            <person name="Schmidt R."/>
            <person name="Shin M.W."/>
            <person name="Legler T.C."/>
            <person name="Scow K.M."/>
            <person name="Larimer F.W."/>
            <person name="Lucas S.M."/>
            <person name="Richardson P.M."/>
            <person name="Hristova K.R."/>
        </authorList>
    </citation>
    <scope>NUCLEOTIDE SEQUENCE [LARGE SCALE GENOMIC DNA]</scope>
    <source>
        <strain evidence="2">ATCC BAA-1232 / LMG 22953 / PM1</strain>
    </source>
</reference>
<evidence type="ECO:0000313" key="2">
    <source>
        <dbReference type="Proteomes" id="UP000000366"/>
    </source>
</evidence>
<dbReference type="EMBL" id="CP000555">
    <property type="protein sequence ID" value="ABM93144.1"/>
    <property type="molecule type" value="Genomic_DNA"/>
</dbReference>
<name>A2SC55_METPP</name>
<protein>
    <submittedName>
        <fullName evidence="1">Uncharacterized protein</fullName>
    </submittedName>
</protein>
<dbReference type="HOGENOM" id="CLU_1123848_0_0_4"/>